<gene>
    <name evidence="1" type="ORF">QRX50_36210</name>
</gene>
<dbReference type="EMBL" id="CP127294">
    <property type="protein sequence ID" value="WIX76833.1"/>
    <property type="molecule type" value="Genomic_DNA"/>
</dbReference>
<sequence>MILDPGFAWRGGRIVAERQGARVRSFRVHSSAKPALSISSSEHFALPRIHPGLRDVGVYLGTFGAASRPLEVLSALKSVLMQIPGARSATRAAVTRIVKGSPGAPDADTRAKSDSLVVAAAYDGTGSKPLQARLAGVNVYDFTAGMLSWGGQQAAAGALQDTGALGPIEGFGLDPLPTGAAEAGLARQ</sequence>
<evidence type="ECO:0000313" key="2">
    <source>
        <dbReference type="Proteomes" id="UP001236014"/>
    </source>
</evidence>
<accession>A0A9Y2IE42</accession>
<reference evidence="1 2" key="1">
    <citation type="submission" date="2023-06" db="EMBL/GenBank/DDBJ databases">
        <authorList>
            <person name="Oyuntsetseg B."/>
            <person name="Kim S.B."/>
        </authorList>
    </citation>
    <scope>NUCLEOTIDE SEQUENCE [LARGE SCALE GENOMIC DNA]</scope>
    <source>
        <strain evidence="1 2">2-15</strain>
    </source>
</reference>
<name>A0A9Y2IE42_9PSEU</name>
<protein>
    <submittedName>
        <fullName evidence="1">Uncharacterized protein</fullName>
    </submittedName>
</protein>
<dbReference type="KEGG" id="acab:QRX50_36210"/>
<dbReference type="Proteomes" id="UP001236014">
    <property type="component" value="Chromosome"/>
</dbReference>
<dbReference type="RefSeq" id="WP_285967580.1">
    <property type="nucleotide sequence ID" value="NZ_CP127294.1"/>
</dbReference>
<evidence type="ECO:0000313" key="1">
    <source>
        <dbReference type="EMBL" id="WIX76833.1"/>
    </source>
</evidence>
<keyword evidence="2" id="KW-1185">Reference proteome</keyword>
<proteinExistence type="predicted"/>
<dbReference type="AlphaFoldDB" id="A0A9Y2IE42"/>
<organism evidence="1 2">
    <name type="scientific">Amycolatopsis carbonis</name>
    <dbReference type="NCBI Taxonomy" id="715471"/>
    <lineage>
        <taxon>Bacteria</taxon>
        <taxon>Bacillati</taxon>
        <taxon>Actinomycetota</taxon>
        <taxon>Actinomycetes</taxon>
        <taxon>Pseudonocardiales</taxon>
        <taxon>Pseudonocardiaceae</taxon>
        <taxon>Amycolatopsis</taxon>
    </lineage>
</organism>